<evidence type="ECO:0000256" key="1">
    <source>
        <dbReference type="ARBA" id="ARBA00012386"/>
    </source>
</evidence>
<dbReference type="SMART" id="SM01144">
    <property type="entry name" value="DTW"/>
    <property type="match status" value="1"/>
</dbReference>
<evidence type="ECO:0000313" key="9">
    <source>
        <dbReference type="EMBL" id="CAA0122062.1"/>
    </source>
</evidence>
<feature type="domain" description="DTW" evidence="6">
    <location>
        <begin position="3"/>
        <end position="188"/>
    </location>
</feature>
<dbReference type="Pfam" id="PF03942">
    <property type="entry name" value="DTW"/>
    <property type="match status" value="1"/>
</dbReference>
<dbReference type="InterPro" id="IPR005636">
    <property type="entry name" value="DTW"/>
</dbReference>
<reference evidence="10 11" key="1">
    <citation type="submission" date="2019-11" db="EMBL/GenBank/DDBJ databases">
        <authorList>
            <person name="Holert J."/>
        </authorList>
    </citation>
    <scope>NUCLEOTIDE SEQUENCE [LARGE SCALE GENOMIC DNA]</scope>
    <source>
        <strain evidence="8">BC3_2A</strain>
        <strain evidence="7">SB11_1A</strain>
    </source>
</reference>
<evidence type="ECO:0000313" key="10">
    <source>
        <dbReference type="Proteomes" id="UP000435877"/>
    </source>
</evidence>
<dbReference type="PANTHER" id="PTHR21392">
    <property type="entry name" value="TRNA-URIDINE AMINOCARBOXYPROPYLTRANSFERASE 2"/>
    <property type="match status" value="1"/>
</dbReference>
<keyword evidence="3" id="KW-0949">S-adenosyl-L-methionine</keyword>
<comment type="similarity">
    <text evidence="5">Belongs to the TDD superfamily. DTWD2 family.</text>
</comment>
<proteinExistence type="inferred from homology"/>
<dbReference type="RefSeq" id="WP_159269895.1">
    <property type="nucleotide sequence ID" value="NZ_CACSIK010000003.1"/>
</dbReference>
<dbReference type="InterPro" id="IPR039262">
    <property type="entry name" value="DTWD2/TAPT"/>
</dbReference>
<keyword evidence="10" id="KW-1185">Reference proteome</keyword>
<keyword evidence="2" id="KW-0808">Transferase</keyword>
<accession>A0A5S9QIW9</accession>
<evidence type="ECO:0000313" key="7">
    <source>
        <dbReference type="EMBL" id="CAA0110378.1"/>
    </source>
</evidence>
<evidence type="ECO:0000256" key="4">
    <source>
        <dbReference type="ARBA" id="ARBA00022694"/>
    </source>
</evidence>
<evidence type="ECO:0000259" key="6">
    <source>
        <dbReference type="SMART" id="SM01144"/>
    </source>
</evidence>
<dbReference type="PANTHER" id="PTHR21392:SF0">
    <property type="entry name" value="TRNA-URIDINE AMINOCARBOXYPROPYLTRANSFERASE 2"/>
    <property type="match status" value="1"/>
</dbReference>
<keyword evidence="4" id="KW-0819">tRNA processing</keyword>
<dbReference type="GO" id="GO:0008033">
    <property type="term" value="P:tRNA processing"/>
    <property type="evidence" value="ECO:0007669"/>
    <property type="project" value="UniProtKB-KW"/>
</dbReference>
<sequence length="198" mass="22360">MGKRVICPRCERPLKTCLCDVLVTMSCEPYKVFILQDVKEAKHALSSAPLLEKSLVGARRVVGETFDPDSLFDRAWQENTLLVFPSENALAANEISSAKFKNIILLDGTWRKVARLMHLNPWLKTLPHMALDIEEISQYKIRKSPRADGLSTIEAAVTALNGLLPGQDYSVILPAFYKMIDFQIQAMGELTYQKNYSR</sequence>
<evidence type="ECO:0000313" key="8">
    <source>
        <dbReference type="EMBL" id="CAA0118109.1"/>
    </source>
</evidence>
<evidence type="ECO:0000256" key="2">
    <source>
        <dbReference type="ARBA" id="ARBA00022679"/>
    </source>
</evidence>
<dbReference type="GO" id="GO:0016432">
    <property type="term" value="F:tRNA-uridine aminocarboxypropyltransferase activity"/>
    <property type="evidence" value="ECO:0007669"/>
    <property type="project" value="UniProtKB-EC"/>
</dbReference>
<dbReference type="EMBL" id="CACSIK010000003">
    <property type="protein sequence ID" value="CAA0110378.1"/>
    <property type="molecule type" value="Genomic_DNA"/>
</dbReference>
<dbReference type="AlphaFoldDB" id="A0A5S9QIW9"/>
<organism evidence="8 11">
    <name type="scientific">Zhongshania aliphaticivorans</name>
    <dbReference type="NCBI Taxonomy" id="1470434"/>
    <lineage>
        <taxon>Bacteria</taxon>
        <taxon>Pseudomonadati</taxon>
        <taxon>Pseudomonadota</taxon>
        <taxon>Gammaproteobacteria</taxon>
        <taxon>Cellvibrionales</taxon>
        <taxon>Spongiibacteraceae</taxon>
        <taxon>Zhongshania</taxon>
    </lineage>
</organism>
<name>A0A5S9QIW9_9GAMM</name>
<dbReference type="OrthoDB" id="268835at2"/>
<dbReference type="EMBL" id="CACSIM010000006">
    <property type="protein sequence ID" value="CAA0118109.1"/>
    <property type="molecule type" value="Genomic_DNA"/>
</dbReference>
<gene>
    <name evidence="7" type="ORF">IHBHHGIJ_03191</name>
    <name evidence="8" type="ORF">KFEGEMFD_03404</name>
    <name evidence="9" type="ORF">KFEGEMFD_03936</name>
</gene>
<evidence type="ECO:0000256" key="5">
    <source>
        <dbReference type="ARBA" id="ARBA00034489"/>
    </source>
</evidence>
<evidence type="ECO:0000256" key="3">
    <source>
        <dbReference type="ARBA" id="ARBA00022691"/>
    </source>
</evidence>
<evidence type="ECO:0000313" key="11">
    <source>
        <dbReference type="Proteomes" id="UP000439591"/>
    </source>
</evidence>
<dbReference type="EMBL" id="CACSIM010000008">
    <property type="protein sequence ID" value="CAA0122062.1"/>
    <property type="molecule type" value="Genomic_DNA"/>
</dbReference>
<protein>
    <recommendedName>
        <fullName evidence="1">tRNA-uridine aminocarboxypropyltransferase</fullName>
        <ecNumber evidence="1">2.5.1.25</ecNumber>
    </recommendedName>
</protein>
<dbReference type="EC" id="2.5.1.25" evidence="1"/>
<dbReference type="Proteomes" id="UP000439591">
    <property type="component" value="Unassembled WGS sequence"/>
</dbReference>
<dbReference type="Proteomes" id="UP000435877">
    <property type="component" value="Unassembled WGS sequence"/>
</dbReference>